<organism evidence="2 3">
    <name type="scientific">Candidatus Magnetoglobus multicellularis str. Araruama</name>
    <dbReference type="NCBI Taxonomy" id="890399"/>
    <lineage>
        <taxon>Bacteria</taxon>
        <taxon>Pseudomonadati</taxon>
        <taxon>Thermodesulfobacteriota</taxon>
        <taxon>Desulfobacteria</taxon>
        <taxon>Desulfobacterales</taxon>
        <taxon>Desulfobacteraceae</taxon>
        <taxon>Candidatus Magnetoglobus</taxon>
    </lineage>
</organism>
<dbReference type="AlphaFoldDB" id="A0A1V1PA90"/>
<evidence type="ECO:0000256" key="1">
    <source>
        <dbReference type="SAM" id="MobiDB-lite"/>
    </source>
</evidence>
<dbReference type="Proteomes" id="UP000189670">
    <property type="component" value="Unassembled WGS sequence"/>
</dbReference>
<gene>
    <name evidence="2" type="ORF">OMM_02305</name>
</gene>
<dbReference type="EMBL" id="ATBP01000235">
    <property type="protein sequence ID" value="ETR71694.1"/>
    <property type="molecule type" value="Genomic_DNA"/>
</dbReference>
<feature type="compositionally biased region" description="Basic and acidic residues" evidence="1">
    <location>
        <begin position="241"/>
        <end position="258"/>
    </location>
</feature>
<evidence type="ECO:0008006" key="4">
    <source>
        <dbReference type="Google" id="ProtNLM"/>
    </source>
</evidence>
<evidence type="ECO:0000313" key="3">
    <source>
        <dbReference type="Proteomes" id="UP000189670"/>
    </source>
</evidence>
<name>A0A1V1PA90_9BACT</name>
<accession>A0A1V1PA90</accession>
<protein>
    <recommendedName>
        <fullName evidence="4">MobA/MobL protein domain-containing protein</fullName>
    </recommendedName>
</protein>
<feature type="region of interest" description="Disordered" evidence="1">
    <location>
        <begin position="234"/>
        <end position="258"/>
    </location>
</feature>
<comment type="caution">
    <text evidence="2">The sequence shown here is derived from an EMBL/GenBank/DDBJ whole genome shotgun (WGS) entry which is preliminary data.</text>
</comment>
<reference evidence="3" key="1">
    <citation type="submission" date="2012-11" db="EMBL/GenBank/DDBJ databases">
        <authorList>
            <person name="Lucero-Rivera Y.E."/>
            <person name="Tovar-Ramirez D."/>
        </authorList>
    </citation>
    <scope>NUCLEOTIDE SEQUENCE [LARGE SCALE GENOMIC DNA]</scope>
    <source>
        <strain evidence="3">Araruama</strain>
    </source>
</reference>
<proteinExistence type="predicted"/>
<sequence>MHPDDYEKLNPEILRDLALKWLEIRKVIDVDHISDEKGRVTSVVTGGCLVFGNIHDESQPGQNKNFHIHLMFSPNRLGESKRIRLTKSQFRKALLELEGYQKEKYPELTNSIVLDKMTEKNMSKTASTRRNEIEKKVQNRLDNDPSKTKRVTKVQEVRDIFIGCLDKAKSKTELVTLLADHGLVWHERGKKKTVSLEDCRGSKGKRYRLDRSLGQLELYNEKVMEWNKIKNRKKELQTTIEHQEKERTKERDSLERSL</sequence>
<evidence type="ECO:0000313" key="2">
    <source>
        <dbReference type="EMBL" id="ETR71694.1"/>
    </source>
</evidence>